<comment type="catalytic activity">
    <reaction evidence="7">
        <text>prephenate + H(+) = 3-phenylpyruvate + CO2 + H2O</text>
        <dbReference type="Rhea" id="RHEA:21648"/>
        <dbReference type="ChEBI" id="CHEBI:15377"/>
        <dbReference type="ChEBI" id="CHEBI:15378"/>
        <dbReference type="ChEBI" id="CHEBI:16526"/>
        <dbReference type="ChEBI" id="CHEBI:18005"/>
        <dbReference type="ChEBI" id="CHEBI:29934"/>
        <dbReference type="EC" id="4.2.1.51"/>
    </reaction>
</comment>
<evidence type="ECO:0000256" key="3">
    <source>
        <dbReference type="ARBA" id="ARBA00022605"/>
    </source>
</evidence>
<accession>A0AAE9SR14</accession>
<dbReference type="EC" id="4.2.1.51" evidence="2"/>
<dbReference type="Gene3D" id="3.40.190.10">
    <property type="entry name" value="Periplasmic binding protein-like II"/>
    <property type="match status" value="2"/>
</dbReference>
<evidence type="ECO:0000256" key="8">
    <source>
        <dbReference type="SAM" id="SignalP"/>
    </source>
</evidence>
<comment type="pathway">
    <text evidence="1">Amino-acid biosynthesis; L-phenylalanine biosynthesis; phenylpyruvate from prephenate: step 1/1.</text>
</comment>
<evidence type="ECO:0000256" key="2">
    <source>
        <dbReference type="ARBA" id="ARBA00013147"/>
    </source>
</evidence>
<keyword evidence="8" id="KW-0732">Signal</keyword>
<reference evidence="10" key="1">
    <citation type="submission" date="2020-03" db="EMBL/GenBank/DDBJ databases">
        <title>Five strains of Vibrio campbellii isolated from Mariana Trench.</title>
        <authorList>
            <person name="Liang J."/>
            <person name="Zhang X.-H."/>
        </authorList>
    </citation>
    <scope>NUCLEOTIDE SEQUENCE</scope>
    <source>
        <strain evidence="10">LJC014</strain>
    </source>
</reference>
<feature type="signal peptide" evidence="8">
    <location>
        <begin position="1"/>
        <end position="27"/>
    </location>
</feature>
<feature type="domain" description="Prephenate dehydratase" evidence="9">
    <location>
        <begin position="30"/>
        <end position="218"/>
    </location>
</feature>
<dbReference type="Pfam" id="PF00800">
    <property type="entry name" value="PDT"/>
    <property type="match status" value="1"/>
</dbReference>
<evidence type="ECO:0000256" key="5">
    <source>
        <dbReference type="ARBA" id="ARBA00023222"/>
    </source>
</evidence>
<dbReference type="RefSeq" id="WP_255944173.1">
    <property type="nucleotide sequence ID" value="NZ_CP050468.1"/>
</dbReference>
<evidence type="ECO:0000256" key="7">
    <source>
        <dbReference type="ARBA" id="ARBA00047848"/>
    </source>
</evidence>
<evidence type="ECO:0000256" key="6">
    <source>
        <dbReference type="ARBA" id="ARBA00023239"/>
    </source>
</evidence>
<dbReference type="PANTHER" id="PTHR21022:SF19">
    <property type="entry name" value="PREPHENATE DEHYDRATASE-RELATED"/>
    <property type="match status" value="1"/>
</dbReference>
<keyword evidence="5" id="KW-0584">Phenylalanine biosynthesis</keyword>
<name>A0AAE9SR14_9VIBR</name>
<dbReference type="AlphaFoldDB" id="A0AAE9SR14"/>
<keyword evidence="6" id="KW-0456">Lyase</keyword>
<feature type="chain" id="PRO_5042038297" description="prephenate dehydratase" evidence="8">
    <location>
        <begin position="28"/>
        <end position="246"/>
    </location>
</feature>
<keyword evidence="3" id="KW-0028">Amino-acid biosynthesis</keyword>
<gene>
    <name evidence="10" type="ORF">HB761_19560</name>
</gene>
<evidence type="ECO:0000256" key="4">
    <source>
        <dbReference type="ARBA" id="ARBA00023141"/>
    </source>
</evidence>
<evidence type="ECO:0000259" key="9">
    <source>
        <dbReference type="PROSITE" id="PS51171"/>
    </source>
</evidence>
<dbReference type="PROSITE" id="PS51171">
    <property type="entry name" value="PREPHENATE_DEHYDR_3"/>
    <property type="match status" value="1"/>
</dbReference>
<dbReference type="Proteomes" id="UP001058687">
    <property type="component" value="Chromosome 2"/>
</dbReference>
<dbReference type="GO" id="GO:0009094">
    <property type="term" value="P:L-phenylalanine biosynthetic process"/>
    <property type="evidence" value="ECO:0007669"/>
    <property type="project" value="UniProtKB-KW"/>
</dbReference>
<sequence length="246" mass="26356">MQIKTISKGILSTALAATLGISTLVYAEQPVYVQASKGSFNDAAITQLFTQHPELKAPVDFAGTPTNTFKMANERGGLAFSAVENSTIDGRLVQATVEAFQQYKPVDLKGFITTPIEMCVLMNTEDVKTKHPITLIASHPAALKQINLWKTKQTKAKELAVPEGTAAAAKQVSERQLPAGSVAIGACVLESTYANLAVIEKGVQDNKDNKTSFLLMDISKRETPITEAQARKALIAAIKQGKALAK</sequence>
<protein>
    <recommendedName>
        <fullName evidence="2">prephenate dehydratase</fullName>
        <ecNumber evidence="2">4.2.1.51</ecNumber>
    </recommendedName>
</protein>
<dbReference type="GO" id="GO:0005737">
    <property type="term" value="C:cytoplasm"/>
    <property type="evidence" value="ECO:0007669"/>
    <property type="project" value="TreeGrafter"/>
</dbReference>
<keyword evidence="4" id="KW-0057">Aromatic amino acid biosynthesis</keyword>
<dbReference type="EMBL" id="CP050468">
    <property type="protein sequence ID" value="UTZ28870.1"/>
    <property type="molecule type" value="Genomic_DNA"/>
</dbReference>
<organism evidence="10 11">
    <name type="scientific">Vibrio campbellii</name>
    <dbReference type="NCBI Taxonomy" id="680"/>
    <lineage>
        <taxon>Bacteria</taxon>
        <taxon>Pseudomonadati</taxon>
        <taxon>Pseudomonadota</taxon>
        <taxon>Gammaproteobacteria</taxon>
        <taxon>Vibrionales</taxon>
        <taxon>Vibrionaceae</taxon>
        <taxon>Vibrio</taxon>
    </lineage>
</organism>
<dbReference type="PANTHER" id="PTHR21022">
    <property type="entry name" value="PREPHENATE DEHYDRATASE P PROTEIN"/>
    <property type="match status" value="1"/>
</dbReference>
<evidence type="ECO:0000256" key="1">
    <source>
        <dbReference type="ARBA" id="ARBA00004741"/>
    </source>
</evidence>
<dbReference type="GO" id="GO:0004664">
    <property type="term" value="F:prephenate dehydratase activity"/>
    <property type="evidence" value="ECO:0007669"/>
    <property type="project" value="UniProtKB-EC"/>
</dbReference>
<dbReference type="InterPro" id="IPR001086">
    <property type="entry name" value="Preph_deHydtase"/>
</dbReference>
<evidence type="ECO:0000313" key="10">
    <source>
        <dbReference type="EMBL" id="UTZ28870.1"/>
    </source>
</evidence>
<dbReference type="SUPFAM" id="SSF53850">
    <property type="entry name" value="Periplasmic binding protein-like II"/>
    <property type="match status" value="1"/>
</dbReference>
<proteinExistence type="predicted"/>
<evidence type="ECO:0000313" key="11">
    <source>
        <dbReference type="Proteomes" id="UP001058687"/>
    </source>
</evidence>